<gene>
    <name evidence="2" type="ORF">HM1_1657</name>
</gene>
<accession>B0TE32</accession>
<dbReference type="AlphaFoldDB" id="B0TE32"/>
<keyword evidence="3" id="KW-1185">Reference proteome</keyword>
<dbReference type="Proteomes" id="UP000008550">
    <property type="component" value="Chromosome"/>
</dbReference>
<sequence>MTGKHLPLYNNRAIHVQKRIGKSEEEPVTKGFLCFFTLFCFLSFFLFVCTETICLGG</sequence>
<evidence type="ECO:0000256" key="1">
    <source>
        <dbReference type="SAM" id="Phobius"/>
    </source>
</evidence>
<proteinExistence type="predicted"/>
<keyword evidence="1" id="KW-0812">Transmembrane</keyword>
<keyword evidence="1" id="KW-1133">Transmembrane helix</keyword>
<dbReference type="EMBL" id="CP000930">
    <property type="protein sequence ID" value="ABZ84227.1"/>
    <property type="molecule type" value="Genomic_DNA"/>
</dbReference>
<keyword evidence="1" id="KW-0472">Membrane</keyword>
<evidence type="ECO:0000313" key="2">
    <source>
        <dbReference type="EMBL" id="ABZ84227.1"/>
    </source>
</evidence>
<name>B0TE32_HELMI</name>
<dbReference type="KEGG" id="hmo:HM1_1657"/>
<protein>
    <submittedName>
        <fullName evidence="2">Uncharacterized protein</fullName>
    </submittedName>
</protein>
<reference evidence="2 3" key="1">
    <citation type="journal article" date="2008" name="J. Bacteriol.">
        <title>The genome of Heliobacterium modesticaldum, a phototrophic representative of the Firmicutes containing the simplest photosynthetic apparatus.</title>
        <authorList>
            <person name="Sattley W.M."/>
            <person name="Madigan M.T."/>
            <person name="Swingley W.D."/>
            <person name="Cheung P.C."/>
            <person name="Clocksin K.M."/>
            <person name="Conrad A.L."/>
            <person name="Dejesa L.C."/>
            <person name="Honchak B.M."/>
            <person name="Jung D.O."/>
            <person name="Karbach L.E."/>
            <person name="Kurdoglu A."/>
            <person name="Lahiri S."/>
            <person name="Mastrian S.D."/>
            <person name="Page L.E."/>
            <person name="Taylor H.L."/>
            <person name="Wang Z.T."/>
            <person name="Raymond J."/>
            <person name="Chen M."/>
            <person name="Blankenship R.E."/>
            <person name="Touchman J.W."/>
        </authorList>
    </citation>
    <scope>NUCLEOTIDE SEQUENCE [LARGE SCALE GENOMIC DNA]</scope>
    <source>
        <strain evidence="3">ATCC 51547 / Ice1</strain>
    </source>
</reference>
<dbReference type="STRING" id="498761.HM1_1657"/>
<organism evidence="2 3">
    <name type="scientific">Heliobacterium modesticaldum (strain ATCC 51547 / Ice1)</name>
    <dbReference type="NCBI Taxonomy" id="498761"/>
    <lineage>
        <taxon>Bacteria</taxon>
        <taxon>Bacillati</taxon>
        <taxon>Bacillota</taxon>
        <taxon>Clostridia</taxon>
        <taxon>Eubacteriales</taxon>
        <taxon>Heliobacteriaceae</taxon>
        <taxon>Heliomicrobium</taxon>
    </lineage>
</organism>
<feature type="transmembrane region" description="Helical" evidence="1">
    <location>
        <begin position="28"/>
        <end position="48"/>
    </location>
</feature>
<evidence type="ECO:0000313" key="3">
    <source>
        <dbReference type="Proteomes" id="UP000008550"/>
    </source>
</evidence>
<dbReference type="HOGENOM" id="CLU_2990474_0_0_9"/>